<accession>A0A7W9NLC6</accession>
<gene>
    <name evidence="1" type="ORF">BJ998_007364</name>
</gene>
<dbReference type="AlphaFoldDB" id="A0A7W9NLC6"/>
<dbReference type="GO" id="GO:0047602">
    <property type="term" value="F:acetoacetate decarboxylase activity"/>
    <property type="evidence" value="ECO:0007669"/>
    <property type="project" value="UniProtKB-EC"/>
</dbReference>
<keyword evidence="2" id="KW-1185">Reference proteome</keyword>
<dbReference type="Proteomes" id="UP000585638">
    <property type="component" value="Unassembled WGS sequence"/>
</dbReference>
<evidence type="ECO:0000313" key="1">
    <source>
        <dbReference type="EMBL" id="MBB5896168.1"/>
    </source>
</evidence>
<dbReference type="SUPFAM" id="SSF160104">
    <property type="entry name" value="Acetoacetate decarboxylase-like"/>
    <property type="match status" value="1"/>
</dbReference>
<dbReference type="EMBL" id="JACHIR010000001">
    <property type="protein sequence ID" value="MBB5896168.1"/>
    <property type="molecule type" value="Genomic_DNA"/>
</dbReference>
<evidence type="ECO:0000313" key="2">
    <source>
        <dbReference type="Proteomes" id="UP000585638"/>
    </source>
</evidence>
<dbReference type="InterPro" id="IPR010451">
    <property type="entry name" value="Acetoacetate_decarboxylase"/>
</dbReference>
<protein>
    <submittedName>
        <fullName evidence="1">Acetoacetate decarboxylase</fullName>
        <ecNumber evidence="1">4.1.1.4</ecNumber>
    </submittedName>
</protein>
<name>A0A7W9NLC6_9PSEU</name>
<proteinExistence type="predicted"/>
<dbReference type="EC" id="4.1.1.4" evidence="1"/>
<dbReference type="Gene3D" id="2.40.400.10">
    <property type="entry name" value="Acetoacetate decarboxylase-like"/>
    <property type="match status" value="1"/>
</dbReference>
<dbReference type="InterPro" id="IPR006311">
    <property type="entry name" value="TAT_signal"/>
</dbReference>
<reference evidence="1 2" key="1">
    <citation type="submission" date="2020-08" db="EMBL/GenBank/DDBJ databases">
        <title>Sequencing the genomes of 1000 actinobacteria strains.</title>
        <authorList>
            <person name="Klenk H.-P."/>
        </authorList>
    </citation>
    <scope>NUCLEOTIDE SEQUENCE [LARGE SCALE GENOMIC DNA]</scope>
    <source>
        <strain evidence="1 2">DSM 43851</strain>
    </source>
</reference>
<sequence length="311" mass="32762">MSDANTGRGEIGRRSLIAGGIAAVTTAAVVSPAAADPATTTQPTEKLLGYSLPLSAKGTANIVSEPPWHYAGDVVGVEFWTTPTAAEAALPAGLTPDPNTSGHAYALFIDWQFSGSHQEYLDPVRSQYSEFLVLLDAQFQGRPVAWCPFIWVDNDAALARGWFQGFPKKLGAIRQTRAFSVPGQASPVVGPGGQFGASLSAAGRRLAEAQITLQSPSSTLPALGRPIVNLRHFPRLIAGQYDNPDVHELTQSVLDTPVVGNNWTGTSTLNFFAAPGEELADLTIVRTGAGFRGSLSYTVTTLKMLTGPDAG</sequence>
<dbReference type="PROSITE" id="PS51318">
    <property type="entry name" value="TAT"/>
    <property type="match status" value="1"/>
</dbReference>
<organism evidence="1 2">
    <name type="scientific">Kutzneria kofuensis</name>
    <dbReference type="NCBI Taxonomy" id="103725"/>
    <lineage>
        <taxon>Bacteria</taxon>
        <taxon>Bacillati</taxon>
        <taxon>Actinomycetota</taxon>
        <taxon>Actinomycetes</taxon>
        <taxon>Pseudonocardiales</taxon>
        <taxon>Pseudonocardiaceae</taxon>
        <taxon>Kutzneria</taxon>
    </lineage>
</organism>
<comment type="caution">
    <text evidence="1">The sequence shown here is derived from an EMBL/GenBank/DDBJ whole genome shotgun (WGS) entry which is preliminary data.</text>
</comment>
<keyword evidence="1" id="KW-0456">Lyase</keyword>
<dbReference type="InterPro" id="IPR023375">
    <property type="entry name" value="ADC_dom_sf"/>
</dbReference>
<dbReference type="RefSeq" id="WP_184867866.1">
    <property type="nucleotide sequence ID" value="NZ_BAAAWY010000023.1"/>
</dbReference>
<dbReference type="Pfam" id="PF06314">
    <property type="entry name" value="ADC"/>
    <property type="match status" value="1"/>
</dbReference>